<evidence type="ECO:0000313" key="3">
    <source>
        <dbReference type="Proteomes" id="UP000053232"/>
    </source>
</evidence>
<feature type="region of interest" description="Disordered" evidence="1">
    <location>
        <begin position="28"/>
        <end position="64"/>
    </location>
</feature>
<sequence length="189" mass="21892">MKLKVLKVSKKDQSAEYLPSSCKIRKRGLNRKFGSSSAKKTDLKSSTDEKTTTNEEISLEANSQEDQQIKTQVQAAHQNNFVTRDQTRPQPKLQQSSVTLPYFLSSNEELLKRLNRDLIQAQVQWKQKDLQNSNPQRLITQQYAEELIEKELQNDVKTLKDQIQSNYISDQSATEMLFQFVVKAKQKKK</sequence>
<organism evidence="2 3">
    <name type="scientific">Oxytricha trifallax</name>
    <dbReference type="NCBI Taxonomy" id="1172189"/>
    <lineage>
        <taxon>Eukaryota</taxon>
        <taxon>Sar</taxon>
        <taxon>Alveolata</taxon>
        <taxon>Ciliophora</taxon>
        <taxon>Intramacronucleata</taxon>
        <taxon>Spirotrichea</taxon>
        <taxon>Stichotrichia</taxon>
        <taxon>Sporadotrichida</taxon>
        <taxon>Oxytrichidae</taxon>
        <taxon>Oxytrichinae</taxon>
        <taxon>Oxytricha</taxon>
    </lineage>
</organism>
<feature type="compositionally biased region" description="Polar residues" evidence="1">
    <location>
        <begin position="54"/>
        <end position="64"/>
    </location>
</feature>
<evidence type="ECO:0000313" key="2">
    <source>
        <dbReference type="EMBL" id="KEJ83081.1"/>
    </source>
</evidence>
<proteinExistence type="predicted"/>
<keyword evidence="3" id="KW-1185">Reference proteome</keyword>
<dbReference type="Proteomes" id="UP000053232">
    <property type="component" value="Unassembled WGS sequence"/>
</dbReference>
<reference evidence="3" key="1">
    <citation type="journal article" date="2014" name="Cell">
        <title>The Architecture of a Scrambled Genome Reveals Massive Levels of Genomic Rearrangement during Development.</title>
        <authorList>
            <person name="Chen X."/>
            <person name="Bracht J.R."/>
            <person name="Goldman A.D."/>
            <person name="Dolzhenko E."/>
            <person name="Clay D.M."/>
            <person name="Swart E.C."/>
            <person name="Perlman D.H."/>
            <person name="Doak T.G."/>
            <person name="Stuart A."/>
            <person name="Amemiya C.T."/>
            <person name="Sebra R.P."/>
            <person name="Landweber L.F."/>
        </authorList>
    </citation>
    <scope>NUCLEOTIDE SEQUENCE [LARGE SCALE GENOMIC DNA]</scope>
    <source>
        <strain evidence="3">JRB310</strain>
    </source>
</reference>
<dbReference type="AlphaFoldDB" id="A0A073I0W8"/>
<gene>
    <name evidence="2" type="ORF">OXYTRIMIC_741</name>
</gene>
<name>A0A073I0W8_9SPIT</name>
<dbReference type="EMBL" id="ARYC01000555">
    <property type="protein sequence ID" value="KEJ83081.1"/>
    <property type="molecule type" value="Genomic_DNA"/>
</dbReference>
<protein>
    <submittedName>
        <fullName evidence="2">Uncharacterized protein</fullName>
    </submittedName>
</protein>
<feature type="compositionally biased region" description="Basic and acidic residues" evidence="1">
    <location>
        <begin position="39"/>
        <end position="53"/>
    </location>
</feature>
<evidence type="ECO:0000256" key="1">
    <source>
        <dbReference type="SAM" id="MobiDB-lite"/>
    </source>
</evidence>
<comment type="caution">
    <text evidence="2">The sequence shown here is derived from an EMBL/GenBank/DDBJ whole genome shotgun (WGS) entry which is preliminary data.</text>
</comment>
<accession>A0A073I0W8</accession>